<feature type="non-terminal residue" evidence="3">
    <location>
        <position position="1"/>
    </location>
</feature>
<feature type="signal peptide" evidence="2">
    <location>
        <begin position="1"/>
        <end position="25"/>
    </location>
</feature>
<evidence type="ECO:0000256" key="2">
    <source>
        <dbReference type="SAM" id="SignalP"/>
    </source>
</evidence>
<dbReference type="Proteomes" id="UP001432027">
    <property type="component" value="Unassembled WGS sequence"/>
</dbReference>
<name>A0AAV5SPP0_9BILA</name>
<sequence>NYPMRAVTCLYSAFLFLLSIQQIIANEGRIHCGNALFCFPNKTSSDFEYYNKISKELEAIVRKGVEENSTSLPMVEGSTLFRKLTEVRKFLCEDFSMTGFLLDENIKNWTTQCVWNGRDYNGICMPAPFKTDVIYYYVEKNEWKKRLQRYREKIGCSAREVSKAETAEEQFVCRQRCLSAGISYVASMIMIVSFCVSFMINCV</sequence>
<feature type="chain" id="PRO_5043607748" evidence="2">
    <location>
        <begin position="26"/>
        <end position="203"/>
    </location>
</feature>
<keyword evidence="1" id="KW-0472">Membrane</keyword>
<keyword evidence="1" id="KW-0812">Transmembrane</keyword>
<evidence type="ECO:0000256" key="1">
    <source>
        <dbReference type="SAM" id="Phobius"/>
    </source>
</evidence>
<comment type="caution">
    <text evidence="3">The sequence shown here is derived from an EMBL/GenBank/DDBJ whole genome shotgun (WGS) entry which is preliminary data.</text>
</comment>
<accession>A0AAV5SPP0</accession>
<dbReference type="AlphaFoldDB" id="A0AAV5SPP0"/>
<gene>
    <name evidence="3" type="ORF">PENTCL1PPCAC_6657</name>
</gene>
<evidence type="ECO:0000313" key="4">
    <source>
        <dbReference type="Proteomes" id="UP001432027"/>
    </source>
</evidence>
<reference evidence="3" key="1">
    <citation type="submission" date="2023-10" db="EMBL/GenBank/DDBJ databases">
        <title>Genome assembly of Pristionchus species.</title>
        <authorList>
            <person name="Yoshida K."/>
            <person name="Sommer R.J."/>
        </authorList>
    </citation>
    <scope>NUCLEOTIDE SEQUENCE</scope>
    <source>
        <strain evidence="3">RS0144</strain>
    </source>
</reference>
<protein>
    <submittedName>
        <fullName evidence="3">Uncharacterized protein</fullName>
    </submittedName>
</protein>
<dbReference type="EMBL" id="BTSX01000002">
    <property type="protein sequence ID" value="GMS84482.1"/>
    <property type="molecule type" value="Genomic_DNA"/>
</dbReference>
<keyword evidence="4" id="KW-1185">Reference proteome</keyword>
<keyword evidence="2" id="KW-0732">Signal</keyword>
<feature type="transmembrane region" description="Helical" evidence="1">
    <location>
        <begin position="181"/>
        <end position="200"/>
    </location>
</feature>
<keyword evidence="1" id="KW-1133">Transmembrane helix</keyword>
<organism evidence="3 4">
    <name type="scientific">Pristionchus entomophagus</name>
    <dbReference type="NCBI Taxonomy" id="358040"/>
    <lineage>
        <taxon>Eukaryota</taxon>
        <taxon>Metazoa</taxon>
        <taxon>Ecdysozoa</taxon>
        <taxon>Nematoda</taxon>
        <taxon>Chromadorea</taxon>
        <taxon>Rhabditida</taxon>
        <taxon>Rhabditina</taxon>
        <taxon>Diplogasteromorpha</taxon>
        <taxon>Diplogasteroidea</taxon>
        <taxon>Neodiplogasteridae</taxon>
        <taxon>Pristionchus</taxon>
    </lineage>
</organism>
<evidence type="ECO:0000313" key="3">
    <source>
        <dbReference type="EMBL" id="GMS84482.1"/>
    </source>
</evidence>
<proteinExistence type="predicted"/>